<evidence type="ECO:0000259" key="2">
    <source>
        <dbReference type="Pfam" id="PF04435"/>
    </source>
</evidence>
<evidence type="ECO:0000313" key="3">
    <source>
        <dbReference type="EMBL" id="PIC29514.1"/>
    </source>
</evidence>
<dbReference type="PANTHER" id="PTHR23362:SF0">
    <property type="entry name" value="CALPONIN-HOMOLOGY (CH) DOMAIN-CONTAINING PROTEIN-RELATED"/>
    <property type="match status" value="1"/>
</dbReference>
<protein>
    <recommendedName>
        <fullName evidence="2">SPK domain-containing protein</fullName>
    </recommendedName>
</protein>
<gene>
    <name evidence="3" type="primary">Cnig_chr_V.g21069</name>
    <name evidence="3" type="ORF">B9Z55_021069</name>
</gene>
<feature type="domain" description="SPK" evidence="2">
    <location>
        <begin position="51"/>
        <end position="126"/>
    </location>
</feature>
<accession>A0A2G5TQG3</accession>
<comment type="caution">
    <text evidence="3">The sequence shown here is derived from an EMBL/GenBank/DDBJ whole genome shotgun (WGS) entry which is preliminary data.</text>
</comment>
<dbReference type="InterPro" id="IPR006570">
    <property type="entry name" value="SPK_dom"/>
</dbReference>
<reference evidence="4" key="1">
    <citation type="submission" date="2017-10" db="EMBL/GenBank/DDBJ databases">
        <title>Rapid genome shrinkage in a self-fertile nematode reveals novel sperm competition proteins.</title>
        <authorList>
            <person name="Yin D."/>
            <person name="Schwarz E.M."/>
            <person name="Thomas C.G."/>
            <person name="Felde R.L."/>
            <person name="Korf I.F."/>
            <person name="Cutter A.D."/>
            <person name="Schartner C.M."/>
            <person name="Ralston E.J."/>
            <person name="Meyer B.J."/>
            <person name="Haag E.S."/>
        </authorList>
    </citation>
    <scope>NUCLEOTIDE SEQUENCE [LARGE SCALE GENOMIC DNA]</scope>
    <source>
        <strain evidence="4">JU1422</strain>
    </source>
</reference>
<dbReference type="InterPro" id="IPR053315">
    <property type="entry name" value="Peptidase_C14A"/>
</dbReference>
<evidence type="ECO:0000256" key="1">
    <source>
        <dbReference type="SAM" id="MobiDB-lite"/>
    </source>
</evidence>
<sequence>MSSDMSDVIRFISERIVDYDKPEYLSKWAGKAMKEFPSCRYAVTSRDSRCRKLKRRSRSMSQQLGRMLNKVEKMEGYSLMEKLQLAFIFSRPVSDEFVQKLKDAKFEIEQDEKKRISRFSTEDGNVVRFSDHNPHLNYFEGVLCLKTTIPKKKIYNWMPRKKEQGQQDVADEDPNSEEEQSDESIPIEPEQDEINEEVKEEPVEDISIEQEPNQQLVKREVDDDIDFGGDVGQGAFSGRINYEELDNQELVYPGFPGESKPETSTRLQKRHQSSTTDSGKRVKTEEMESESFSSNSIATSSNQKTDTGF</sequence>
<feature type="region of interest" description="Disordered" evidence="1">
    <location>
        <begin position="160"/>
        <end position="309"/>
    </location>
</feature>
<dbReference type="EMBL" id="PDUG01000005">
    <property type="protein sequence ID" value="PIC29514.1"/>
    <property type="molecule type" value="Genomic_DNA"/>
</dbReference>
<name>A0A2G5TQG3_9PELO</name>
<organism evidence="3 4">
    <name type="scientific">Caenorhabditis nigoni</name>
    <dbReference type="NCBI Taxonomy" id="1611254"/>
    <lineage>
        <taxon>Eukaryota</taxon>
        <taxon>Metazoa</taxon>
        <taxon>Ecdysozoa</taxon>
        <taxon>Nematoda</taxon>
        <taxon>Chromadorea</taxon>
        <taxon>Rhabditida</taxon>
        <taxon>Rhabditina</taxon>
        <taxon>Rhabditomorpha</taxon>
        <taxon>Rhabditoidea</taxon>
        <taxon>Rhabditidae</taxon>
        <taxon>Peloderinae</taxon>
        <taxon>Caenorhabditis</taxon>
    </lineage>
</organism>
<evidence type="ECO:0000313" key="4">
    <source>
        <dbReference type="Proteomes" id="UP000230233"/>
    </source>
</evidence>
<feature type="compositionally biased region" description="Acidic residues" evidence="1">
    <location>
        <begin position="169"/>
        <end position="182"/>
    </location>
</feature>
<feature type="compositionally biased region" description="Low complexity" evidence="1">
    <location>
        <begin position="290"/>
        <end position="301"/>
    </location>
</feature>
<dbReference type="AlphaFoldDB" id="A0A2G5TQG3"/>
<proteinExistence type="predicted"/>
<dbReference type="Proteomes" id="UP000230233">
    <property type="component" value="Chromosome V"/>
</dbReference>
<dbReference type="PANTHER" id="PTHR23362">
    <property type="entry name" value="L-PLASTIN-RELATED"/>
    <property type="match status" value="1"/>
</dbReference>
<dbReference type="Pfam" id="PF04435">
    <property type="entry name" value="SPK"/>
    <property type="match status" value="1"/>
</dbReference>
<keyword evidence="4" id="KW-1185">Reference proteome</keyword>